<feature type="region of interest" description="Disordered" evidence="1">
    <location>
        <begin position="241"/>
        <end position="260"/>
    </location>
</feature>
<evidence type="ECO:0000313" key="4">
    <source>
        <dbReference type="Proteomes" id="UP001177023"/>
    </source>
</evidence>
<accession>A0AA36GA31</accession>
<feature type="transmembrane region" description="Helical" evidence="2">
    <location>
        <begin position="162"/>
        <end position="185"/>
    </location>
</feature>
<evidence type="ECO:0000313" key="3">
    <source>
        <dbReference type="EMBL" id="CAJ0578060.1"/>
    </source>
</evidence>
<proteinExistence type="predicted"/>
<dbReference type="EMBL" id="CATQJA010002653">
    <property type="protein sequence ID" value="CAJ0578060.1"/>
    <property type="molecule type" value="Genomic_DNA"/>
</dbReference>
<evidence type="ECO:0000256" key="2">
    <source>
        <dbReference type="SAM" id="Phobius"/>
    </source>
</evidence>
<keyword evidence="2" id="KW-0812">Transmembrane</keyword>
<protein>
    <submittedName>
        <fullName evidence="3">Uncharacterized protein</fullName>
    </submittedName>
</protein>
<dbReference type="Proteomes" id="UP001177023">
    <property type="component" value="Unassembled WGS sequence"/>
</dbReference>
<organism evidence="3 4">
    <name type="scientific">Mesorhabditis spiculigera</name>
    <dbReference type="NCBI Taxonomy" id="96644"/>
    <lineage>
        <taxon>Eukaryota</taxon>
        <taxon>Metazoa</taxon>
        <taxon>Ecdysozoa</taxon>
        <taxon>Nematoda</taxon>
        <taxon>Chromadorea</taxon>
        <taxon>Rhabditida</taxon>
        <taxon>Rhabditina</taxon>
        <taxon>Rhabditomorpha</taxon>
        <taxon>Rhabditoidea</taxon>
        <taxon>Rhabditidae</taxon>
        <taxon>Mesorhabditinae</taxon>
        <taxon>Mesorhabditis</taxon>
    </lineage>
</organism>
<reference evidence="3" key="1">
    <citation type="submission" date="2023-06" db="EMBL/GenBank/DDBJ databases">
        <authorList>
            <person name="Delattre M."/>
        </authorList>
    </citation>
    <scope>NUCLEOTIDE SEQUENCE</scope>
    <source>
        <strain evidence="3">AF72</strain>
    </source>
</reference>
<feature type="transmembrane region" description="Helical" evidence="2">
    <location>
        <begin position="98"/>
        <end position="117"/>
    </location>
</feature>
<feature type="transmembrane region" description="Helical" evidence="2">
    <location>
        <begin position="129"/>
        <end position="150"/>
    </location>
</feature>
<keyword evidence="2" id="KW-1133">Transmembrane helix</keyword>
<feature type="region of interest" description="Disordered" evidence="1">
    <location>
        <begin position="210"/>
        <end position="236"/>
    </location>
</feature>
<sequence>MGLFTVTDEWTKCVGHRFLNSQICVWLGCLQFLICLWATGQHVNSYIVYDKIIHCNFSAGFDPMLGVDVIIFDAGLLHSLWGIDGCVAEHMDGGYGRLAWCLAHGFSLLSSLPFAFADHPKPSNLWPLLVVQSAYGIGLLILSLSTLPRVLPILMESQKAPLIPLIIYLIGASINFFLLYVYWHWYWYVEGNWNSVVKVPFGARLEDANKRSRRDKPRYDPEGPPPEGATEVTPVRRRMLPPLPVVPQQPPQPVADDAASERMLCDSAEPVYPESRENRRLRAQEQLRNPPPPTNLPYRYFKRQRKRDAPHDEFELSDIDDNRNPVMLPGSSQMETPIWELRASIDYSRALISRYNPISNLPYAPSFDSSTSEASTLYMEPVDETVYSTPLTSRKPPIFSIPQSRL</sequence>
<keyword evidence="2" id="KW-0472">Membrane</keyword>
<gene>
    <name evidence="3" type="ORF">MSPICULIGERA_LOCUS16324</name>
</gene>
<name>A0AA36GA31_9BILA</name>
<feature type="non-terminal residue" evidence="3">
    <location>
        <position position="1"/>
    </location>
</feature>
<keyword evidence="4" id="KW-1185">Reference proteome</keyword>
<feature type="region of interest" description="Disordered" evidence="1">
    <location>
        <begin position="305"/>
        <end position="331"/>
    </location>
</feature>
<evidence type="ECO:0000256" key="1">
    <source>
        <dbReference type="SAM" id="MobiDB-lite"/>
    </source>
</evidence>
<dbReference type="AlphaFoldDB" id="A0AA36GA31"/>
<dbReference type="PANTHER" id="PTHR40288:SF2">
    <property type="entry name" value="G PROTEIN-COUPLED RECEPTOR-RELATED"/>
    <property type="match status" value="1"/>
</dbReference>
<comment type="caution">
    <text evidence="3">The sequence shown here is derived from an EMBL/GenBank/DDBJ whole genome shotgun (WGS) entry which is preliminary data.</text>
</comment>
<feature type="compositionally biased region" description="Pro residues" evidence="1">
    <location>
        <begin position="241"/>
        <end position="253"/>
    </location>
</feature>
<dbReference type="PANTHER" id="PTHR40288">
    <property type="entry name" value="PROTEIN CBG16535-RELATED"/>
    <property type="match status" value="1"/>
</dbReference>